<accession>A0A822VDJ8</accession>
<evidence type="ECO:0000313" key="2">
    <source>
        <dbReference type="EMBL" id="CVI25222.1"/>
    </source>
</evidence>
<dbReference type="AlphaFoldDB" id="A0A822VDJ8"/>
<feature type="transmembrane region" description="Helical" evidence="1">
    <location>
        <begin position="45"/>
        <end position="67"/>
    </location>
</feature>
<dbReference type="RefSeq" id="WP_139786545.1">
    <property type="nucleotide sequence ID" value="NZ_LT009760.1"/>
</dbReference>
<name>A0A822VDJ8_AGRTU</name>
<keyword evidence="1" id="KW-1133">Transmembrane helix</keyword>
<comment type="caution">
    <text evidence="2">The sequence shown here is derived from an EMBL/GenBank/DDBJ whole genome shotgun (WGS) entry which is preliminary data.</text>
</comment>
<protein>
    <submittedName>
        <fullName evidence="2">Uncharacterized protein</fullName>
    </submittedName>
</protein>
<evidence type="ECO:0000313" key="3">
    <source>
        <dbReference type="Proteomes" id="UP000192074"/>
    </source>
</evidence>
<organism evidence="2 3">
    <name type="scientific">Agrobacterium tumefaciens str. B6</name>
    <dbReference type="NCBI Taxonomy" id="1183423"/>
    <lineage>
        <taxon>Bacteria</taxon>
        <taxon>Pseudomonadati</taxon>
        <taxon>Pseudomonadota</taxon>
        <taxon>Alphaproteobacteria</taxon>
        <taxon>Hyphomicrobiales</taxon>
        <taxon>Rhizobiaceae</taxon>
        <taxon>Rhizobium/Agrobacterium group</taxon>
        <taxon>Agrobacterium</taxon>
        <taxon>Agrobacterium tumefaciens complex</taxon>
    </lineage>
</organism>
<gene>
    <name evidence="2" type="ORF">AGR4A_pAt30037</name>
</gene>
<reference evidence="2 3" key="1">
    <citation type="submission" date="2016-01" db="EMBL/GenBank/DDBJ databases">
        <authorList>
            <person name="Regsiter A."/>
            <person name="william w."/>
        </authorList>
    </citation>
    <scope>NUCLEOTIDE SEQUENCE [LARGE SCALE GENOMIC DNA]</scope>
    <source>
        <strain evidence="2 3">B6</strain>
    </source>
</reference>
<keyword evidence="1" id="KW-0472">Membrane</keyword>
<evidence type="ECO:0000256" key="1">
    <source>
        <dbReference type="SAM" id="Phobius"/>
    </source>
</evidence>
<sequence length="229" mass="24330">MSHHLEGDILPPKTSNAGVIRAESVWKHRHDLELRMQKTHRQRTGIFALGAVGLLLAVISSFAYTGLVSTPNVGTKVAKVGWPVGQELAAATTRPRDSVDIALVTPNTNETEVAAPPFVAIPTKRPTPEAAKAKEIRKLDRSASKTSSADVLPYDRCNPICETRDPLIIGALPAAFQGESGALDTPTPAAKLGASTLNGAGYVLARTAALPFTTLRLGRDVLIKTVDLE</sequence>
<proteinExistence type="predicted"/>
<dbReference type="Proteomes" id="UP000192074">
    <property type="component" value="Unassembled WGS sequence"/>
</dbReference>
<keyword evidence="1" id="KW-0812">Transmembrane</keyword>
<dbReference type="EMBL" id="FCNL01000042">
    <property type="protein sequence ID" value="CVI25222.1"/>
    <property type="molecule type" value="Genomic_DNA"/>
</dbReference>